<comment type="subcellular location">
    <subcellularLocation>
        <location evidence="1">Cytoplasm</location>
    </subcellularLocation>
</comment>
<dbReference type="Proteomes" id="UP000030653">
    <property type="component" value="Unassembled WGS sequence"/>
</dbReference>
<sequence>MESKDAYTTRMLEEHKELIAEWTREQHSLRKSVLFVDHELDFFVPTSGSDFQHEMSVVQHDFDVPEVHQVNIGEPLVTALKYVGGLDISFVQQSEDSSGMTESEESQSHVVVTENGPNAYATLVVVEYPSLELRHTITHAIHMDVPYIPTFFSYREAPVYLRLINALREELAARNEQDQFPQVFLIDGNGRLHVRETGVASVVGVQANVPTIGVAKNYLPHHQDSLQGQPWATSTAHWRSTQHGMREMIRRVLLSHGSWFGLYDAKGDSYAGAALIPPTLKAPLFVSPGHRVCLDTAIRVTLALGRYKIPEPIRLADKISRAAVAASVTSS</sequence>
<dbReference type="GO" id="GO:0005737">
    <property type="term" value="C:cytoplasm"/>
    <property type="evidence" value="ECO:0007669"/>
    <property type="project" value="UniProtKB-SubCell"/>
</dbReference>
<dbReference type="Gene3D" id="3.30.2170.10">
    <property type="entry name" value="archaeoglobus fulgidus dsm 4304 superfamily"/>
    <property type="match status" value="1"/>
</dbReference>
<evidence type="ECO:0000256" key="3">
    <source>
        <dbReference type="ARBA" id="ARBA00022722"/>
    </source>
</evidence>
<dbReference type="EMBL" id="JH795863">
    <property type="protein sequence ID" value="EJU01986.1"/>
    <property type="molecule type" value="Genomic_DNA"/>
</dbReference>
<dbReference type="Pfam" id="PF04493">
    <property type="entry name" value="Endonuclease_5"/>
    <property type="match status" value="1"/>
</dbReference>
<dbReference type="HOGENOM" id="CLU_047631_0_1_1"/>
<keyword evidence="2" id="KW-0963">Cytoplasm</keyword>
<keyword evidence="3" id="KW-0540">Nuclease</keyword>
<dbReference type="GO" id="GO:0003727">
    <property type="term" value="F:single-stranded RNA binding"/>
    <property type="evidence" value="ECO:0007669"/>
    <property type="project" value="TreeGrafter"/>
</dbReference>
<name>M5FVW4_DACPD</name>
<dbReference type="PANTHER" id="PTHR28511:SF1">
    <property type="entry name" value="ENDONUCLEASE V"/>
    <property type="match status" value="1"/>
</dbReference>
<evidence type="ECO:0000313" key="6">
    <source>
        <dbReference type="EMBL" id="EJU01986.1"/>
    </source>
</evidence>
<evidence type="ECO:0000313" key="7">
    <source>
        <dbReference type="Proteomes" id="UP000030653"/>
    </source>
</evidence>
<evidence type="ECO:0008006" key="8">
    <source>
        <dbReference type="Google" id="ProtNLM"/>
    </source>
</evidence>
<keyword evidence="4" id="KW-0255">Endonuclease</keyword>
<evidence type="ECO:0000256" key="5">
    <source>
        <dbReference type="ARBA" id="ARBA00022801"/>
    </source>
</evidence>
<evidence type="ECO:0000256" key="1">
    <source>
        <dbReference type="ARBA" id="ARBA00004496"/>
    </source>
</evidence>
<dbReference type="GO" id="GO:0005730">
    <property type="term" value="C:nucleolus"/>
    <property type="evidence" value="ECO:0007669"/>
    <property type="project" value="TreeGrafter"/>
</dbReference>
<evidence type="ECO:0000256" key="4">
    <source>
        <dbReference type="ARBA" id="ARBA00022759"/>
    </source>
</evidence>
<dbReference type="STRING" id="1858805.M5FVW4"/>
<keyword evidence="7" id="KW-1185">Reference proteome</keyword>
<accession>M5FVW4</accession>
<keyword evidence="5" id="KW-0378">Hydrolase</keyword>
<dbReference type="GO" id="GO:0006281">
    <property type="term" value="P:DNA repair"/>
    <property type="evidence" value="ECO:0007669"/>
    <property type="project" value="InterPro"/>
</dbReference>
<proteinExistence type="predicted"/>
<organism evidence="6 7">
    <name type="scientific">Dacryopinax primogenitus (strain DJM 731)</name>
    <name type="common">Brown rot fungus</name>
    <dbReference type="NCBI Taxonomy" id="1858805"/>
    <lineage>
        <taxon>Eukaryota</taxon>
        <taxon>Fungi</taxon>
        <taxon>Dikarya</taxon>
        <taxon>Basidiomycota</taxon>
        <taxon>Agaricomycotina</taxon>
        <taxon>Dacrymycetes</taxon>
        <taxon>Dacrymycetales</taxon>
        <taxon>Dacrymycetaceae</taxon>
        <taxon>Dacryopinax</taxon>
    </lineage>
</organism>
<dbReference type="RefSeq" id="XP_040628883.1">
    <property type="nucleotide sequence ID" value="XM_040776889.1"/>
</dbReference>
<dbReference type="CDD" id="cd06559">
    <property type="entry name" value="Endonuclease_V"/>
    <property type="match status" value="1"/>
</dbReference>
<reference evidence="6 7" key="1">
    <citation type="journal article" date="2012" name="Science">
        <title>The Paleozoic origin of enzymatic lignin decomposition reconstructed from 31 fungal genomes.</title>
        <authorList>
            <person name="Floudas D."/>
            <person name="Binder M."/>
            <person name="Riley R."/>
            <person name="Barry K."/>
            <person name="Blanchette R.A."/>
            <person name="Henrissat B."/>
            <person name="Martinez A.T."/>
            <person name="Otillar R."/>
            <person name="Spatafora J.W."/>
            <person name="Yadav J.S."/>
            <person name="Aerts A."/>
            <person name="Benoit I."/>
            <person name="Boyd A."/>
            <person name="Carlson A."/>
            <person name="Copeland A."/>
            <person name="Coutinho P.M."/>
            <person name="de Vries R.P."/>
            <person name="Ferreira P."/>
            <person name="Findley K."/>
            <person name="Foster B."/>
            <person name="Gaskell J."/>
            <person name="Glotzer D."/>
            <person name="Gorecki P."/>
            <person name="Heitman J."/>
            <person name="Hesse C."/>
            <person name="Hori C."/>
            <person name="Igarashi K."/>
            <person name="Jurgens J.A."/>
            <person name="Kallen N."/>
            <person name="Kersten P."/>
            <person name="Kohler A."/>
            <person name="Kuees U."/>
            <person name="Kumar T.K.A."/>
            <person name="Kuo A."/>
            <person name="LaButti K."/>
            <person name="Larrondo L.F."/>
            <person name="Lindquist E."/>
            <person name="Ling A."/>
            <person name="Lombard V."/>
            <person name="Lucas S."/>
            <person name="Lundell T."/>
            <person name="Martin R."/>
            <person name="McLaughlin D.J."/>
            <person name="Morgenstern I."/>
            <person name="Morin E."/>
            <person name="Murat C."/>
            <person name="Nagy L.G."/>
            <person name="Nolan M."/>
            <person name="Ohm R.A."/>
            <person name="Patyshakuliyeva A."/>
            <person name="Rokas A."/>
            <person name="Ruiz-Duenas F.J."/>
            <person name="Sabat G."/>
            <person name="Salamov A."/>
            <person name="Samejima M."/>
            <person name="Schmutz J."/>
            <person name="Slot J.C."/>
            <person name="St John F."/>
            <person name="Stenlid J."/>
            <person name="Sun H."/>
            <person name="Sun S."/>
            <person name="Syed K."/>
            <person name="Tsang A."/>
            <person name="Wiebenga A."/>
            <person name="Young D."/>
            <person name="Pisabarro A."/>
            <person name="Eastwood D.C."/>
            <person name="Martin F."/>
            <person name="Cullen D."/>
            <person name="Grigoriev I.V."/>
            <person name="Hibbett D.S."/>
        </authorList>
    </citation>
    <scope>NUCLEOTIDE SEQUENCE [LARGE SCALE GENOMIC DNA]</scope>
    <source>
        <strain evidence="6 7">DJM-731 SS1</strain>
    </source>
</reference>
<dbReference type="OMA" id="CSIHRIP"/>
<evidence type="ECO:0000256" key="2">
    <source>
        <dbReference type="ARBA" id="ARBA00022490"/>
    </source>
</evidence>
<protein>
    <recommendedName>
        <fullName evidence="8">Endonuclease V</fullName>
    </recommendedName>
</protein>
<gene>
    <name evidence="6" type="ORF">DACRYDRAFT_89016</name>
</gene>
<dbReference type="AlphaFoldDB" id="M5FVW4"/>
<dbReference type="InterPro" id="IPR007581">
    <property type="entry name" value="Endonuclease-V"/>
</dbReference>
<dbReference type="OrthoDB" id="20018at2759"/>
<dbReference type="GeneID" id="63691951"/>
<dbReference type="PANTHER" id="PTHR28511">
    <property type="entry name" value="ENDONUCLEASE V"/>
    <property type="match status" value="1"/>
</dbReference>
<dbReference type="GO" id="GO:0016891">
    <property type="term" value="F:RNA endonuclease activity producing 5'-phosphomonoesters, hydrolytic mechanism"/>
    <property type="evidence" value="ECO:0007669"/>
    <property type="project" value="TreeGrafter"/>
</dbReference>